<gene>
    <name evidence="2" type="ORF">SNE40_011720</name>
</gene>
<accession>A0AAN8JSS5</accession>
<evidence type="ECO:0000313" key="3">
    <source>
        <dbReference type="Proteomes" id="UP001347796"/>
    </source>
</evidence>
<comment type="similarity">
    <text evidence="1">Belongs to the FAM167 (SEC) family.</text>
</comment>
<protein>
    <submittedName>
        <fullName evidence="2">Uncharacterized protein</fullName>
    </submittedName>
</protein>
<dbReference type="AlphaFoldDB" id="A0AAN8JSS5"/>
<keyword evidence="3" id="KW-1185">Reference proteome</keyword>
<reference evidence="2 3" key="1">
    <citation type="submission" date="2024-01" db="EMBL/GenBank/DDBJ databases">
        <title>The genome of the rayed Mediterranean limpet Patella caerulea (Linnaeus, 1758).</title>
        <authorList>
            <person name="Anh-Thu Weber A."/>
            <person name="Halstead-Nussloch G."/>
        </authorList>
    </citation>
    <scope>NUCLEOTIDE SEQUENCE [LARGE SCALE GENOMIC DNA]</scope>
    <source>
        <strain evidence="2">AATW-2023a</strain>
        <tissue evidence="2">Whole specimen</tissue>
    </source>
</reference>
<evidence type="ECO:0000256" key="1">
    <source>
        <dbReference type="ARBA" id="ARBA00005489"/>
    </source>
</evidence>
<dbReference type="PANTHER" id="PTHR32289">
    <property type="entry name" value="PROTEIN FAM167A"/>
    <property type="match status" value="1"/>
</dbReference>
<dbReference type="Proteomes" id="UP001347796">
    <property type="component" value="Unassembled WGS sequence"/>
</dbReference>
<comment type="caution">
    <text evidence="2">The sequence shown here is derived from an EMBL/GenBank/DDBJ whole genome shotgun (WGS) entry which is preliminary data.</text>
</comment>
<sequence>MGAKDEITPVRRKESRVLSVINEDSTDDDLHREDSISLENGDIPKKARTRKIATLGPTEADLILLKHTANKLNLNTRRPSVLAWKAKYVDTPRIVNDTTRNSTKTTEVDKFSSARHDRINDSLKWIRSQLTEMRKMDQSLASQFLGIRRELNQLKLQKSCEEHEDMLDGATSNMEDFQSLSKFLDEPLGSYAPSPLKHVGITKMNLSSRRFSTC</sequence>
<dbReference type="InterPro" id="IPR051771">
    <property type="entry name" value="FAM167_domain"/>
</dbReference>
<evidence type="ECO:0000313" key="2">
    <source>
        <dbReference type="EMBL" id="KAK6179333.1"/>
    </source>
</evidence>
<dbReference type="PANTHER" id="PTHR32289:SF1">
    <property type="entry name" value="PROTEIN FAM167A-LIKE"/>
    <property type="match status" value="1"/>
</dbReference>
<dbReference type="InterPro" id="IPR024280">
    <property type="entry name" value="FAM167"/>
</dbReference>
<organism evidence="2 3">
    <name type="scientific">Patella caerulea</name>
    <name type="common">Rayed Mediterranean limpet</name>
    <dbReference type="NCBI Taxonomy" id="87958"/>
    <lineage>
        <taxon>Eukaryota</taxon>
        <taxon>Metazoa</taxon>
        <taxon>Spiralia</taxon>
        <taxon>Lophotrochozoa</taxon>
        <taxon>Mollusca</taxon>
        <taxon>Gastropoda</taxon>
        <taxon>Patellogastropoda</taxon>
        <taxon>Patelloidea</taxon>
        <taxon>Patellidae</taxon>
        <taxon>Patella</taxon>
    </lineage>
</organism>
<dbReference type="Pfam" id="PF11652">
    <property type="entry name" value="FAM167"/>
    <property type="match status" value="1"/>
</dbReference>
<proteinExistence type="inferred from homology"/>
<name>A0AAN8JSS5_PATCE</name>
<dbReference type="EMBL" id="JAZGQO010000008">
    <property type="protein sequence ID" value="KAK6179333.1"/>
    <property type="molecule type" value="Genomic_DNA"/>
</dbReference>